<dbReference type="NCBIfam" id="TIGR02937">
    <property type="entry name" value="sigma70-ECF"/>
    <property type="match status" value="1"/>
</dbReference>
<gene>
    <name evidence="8" type="ORF">JCM17846_24640</name>
</gene>
<dbReference type="GO" id="GO:0003677">
    <property type="term" value="F:DNA binding"/>
    <property type="evidence" value="ECO:0007669"/>
    <property type="project" value="InterPro"/>
</dbReference>
<keyword evidence="4" id="KW-0804">Transcription</keyword>
<evidence type="ECO:0008006" key="10">
    <source>
        <dbReference type="Google" id="ProtNLM"/>
    </source>
</evidence>
<feature type="domain" description="RNA polymerase sigma-70 region 2" evidence="6">
    <location>
        <begin position="49"/>
        <end position="111"/>
    </location>
</feature>
<dbReference type="Gene3D" id="1.10.1740.10">
    <property type="match status" value="1"/>
</dbReference>
<protein>
    <recommendedName>
        <fullName evidence="10">RNA polymerase sigma factor</fullName>
    </recommendedName>
</protein>
<reference evidence="8 9" key="1">
    <citation type="submission" date="2019-09" db="EMBL/GenBank/DDBJ databases">
        <title>NBRP : Genome information of microbial organism related human and environment.</title>
        <authorList>
            <person name="Hattori M."/>
            <person name="Oshima K."/>
            <person name="Inaba H."/>
            <person name="Suda W."/>
            <person name="Sakamoto M."/>
            <person name="Iino T."/>
            <person name="Kitahara M."/>
            <person name="Oshida Y."/>
            <person name="Iida T."/>
            <person name="Kudo T."/>
            <person name="Itoh T."/>
            <person name="Ohkuma M."/>
        </authorList>
    </citation>
    <scope>NUCLEOTIDE SEQUENCE [LARGE SCALE GENOMIC DNA]</scope>
    <source>
        <strain evidence="8 9">Q-1</strain>
    </source>
</reference>
<dbReference type="SUPFAM" id="SSF88946">
    <property type="entry name" value="Sigma2 domain of RNA polymerase sigma factors"/>
    <property type="match status" value="1"/>
</dbReference>
<dbReference type="PANTHER" id="PTHR43133:SF63">
    <property type="entry name" value="RNA POLYMERASE SIGMA FACTOR FECI-RELATED"/>
    <property type="match status" value="1"/>
</dbReference>
<dbReference type="Proteomes" id="UP000324996">
    <property type="component" value="Unassembled WGS sequence"/>
</dbReference>
<dbReference type="GO" id="GO:0006352">
    <property type="term" value="P:DNA-templated transcription initiation"/>
    <property type="evidence" value="ECO:0007669"/>
    <property type="project" value="InterPro"/>
</dbReference>
<dbReference type="InterPro" id="IPR013249">
    <property type="entry name" value="RNA_pol_sigma70_r4_t2"/>
</dbReference>
<dbReference type="InterPro" id="IPR013324">
    <property type="entry name" value="RNA_pol_sigma_r3/r4-like"/>
</dbReference>
<proteinExistence type="inferred from homology"/>
<evidence type="ECO:0000256" key="4">
    <source>
        <dbReference type="ARBA" id="ARBA00023163"/>
    </source>
</evidence>
<keyword evidence="2" id="KW-0805">Transcription regulation</keyword>
<dbReference type="GO" id="GO:0016987">
    <property type="term" value="F:sigma factor activity"/>
    <property type="evidence" value="ECO:0007669"/>
    <property type="project" value="UniProtKB-KW"/>
</dbReference>
<evidence type="ECO:0000259" key="6">
    <source>
        <dbReference type="Pfam" id="PF04542"/>
    </source>
</evidence>
<dbReference type="AlphaFoldDB" id="A0A5A7N8W1"/>
<evidence type="ECO:0000313" key="8">
    <source>
        <dbReference type="EMBL" id="GER04782.1"/>
    </source>
</evidence>
<evidence type="ECO:0000256" key="5">
    <source>
        <dbReference type="SAM" id="MobiDB-lite"/>
    </source>
</evidence>
<keyword evidence="3" id="KW-0731">Sigma factor</keyword>
<dbReference type="InterPro" id="IPR007627">
    <property type="entry name" value="RNA_pol_sigma70_r2"/>
</dbReference>
<evidence type="ECO:0000259" key="7">
    <source>
        <dbReference type="Pfam" id="PF08281"/>
    </source>
</evidence>
<organism evidence="8 9">
    <name type="scientific">Iodidimonas nitroreducens</name>
    <dbReference type="NCBI Taxonomy" id="1236968"/>
    <lineage>
        <taxon>Bacteria</taxon>
        <taxon>Pseudomonadati</taxon>
        <taxon>Pseudomonadota</taxon>
        <taxon>Alphaproteobacteria</taxon>
        <taxon>Iodidimonadales</taxon>
        <taxon>Iodidimonadaceae</taxon>
        <taxon>Iodidimonas</taxon>
    </lineage>
</organism>
<dbReference type="PANTHER" id="PTHR43133">
    <property type="entry name" value="RNA POLYMERASE ECF-TYPE SIGMA FACTO"/>
    <property type="match status" value="1"/>
</dbReference>
<comment type="similarity">
    <text evidence="1">Belongs to the sigma-70 factor family. ECF subfamily.</text>
</comment>
<evidence type="ECO:0000313" key="9">
    <source>
        <dbReference type="Proteomes" id="UP000324996"/>
    </source>
</evidence>
<sequence>MVFFWGVFVDDHSGHGNKGAVAPTEEADQPADPAGDAGRDIHSTYLESAPILQHYVRQLMPKGTDKSEVDDIMQDVYLRAFAARKSEKLENAKAYLFRIARNLSFKARAGQKKNVISLLEDLASQGIIDDVVAIDEQLHQKKRLMMFAQAVETLPPQCRQVFILRQMKGLSHKEIAKTLGISVSTVEKHIAKALQLCAKYMNECGY</sequence>
<evidence type="ECO:0000256" key="2">
    <source>
        <dbReference type="ARBA" id="ARBA00023015"/>
    </source>
</evidence>
<dbReference type="InterPro" id="IPR036388">
    <property type="entry name" value="WH-like_DNA-bd_sf"/>
</dbReference>
<feature type="domain" description="RNA polymerase sigma factor 70 region 4 type 2" evidence="7">
    <location>
        <begin position="145"/>
        <end position="197"/>
    </location>
</feature>
<dbReference type="CDD" id="cd06171">
    <property type="entry name" value="Sigma70_r4"/>
    <property type="match status" value="1"/>
</dbReference>
<keyword evidence="9" id="KW-1185">Reference proteome</keyword>
<dbReference type="EMBL" id="BKCN01000013">
    <property type="protein sequence ID" value="GER04782.1"/>
    <property type="molecule type" value="Genomic_DNA"/>
</dbReference>
<dbReference type="SUPFAM" id="SSF88659">
    <property type="entry name" value="Sigma3 and sigma4 domains of RNA polymerase sigma factors"/>
    <property type="match status" value="1"/>
</dbReference>
<dbReference type="InterPro" id="IPR014284">
    <property type="entry name" value="RNA_pol_sigma-70_dom"/>
</dbReference>
<evidence type="ECO:0000256" key="3">
    <source>
        <dbReference type="ARBA" id="ARBA00023082"/>
    </source>
</evidence>
<name>A0A5A7N8W1_9PROT</name>
<comment type="caution">
    <text evidence="8">The sequence shown here is derived from an EMBL/GenBank/DDBJ whole genome shotgun (WGS) entry which is preliminary data.</text>
</comment>
<dbReference type="Gene3D" id="1.10.10.10">
    <property type="entry name" value="Winged helix-like DNA-binding domain superfamily/Winged helix DNA-binding domain"/>
    <property type="match status" value="1"/>
</dbReference>
<dbReference type="InterPro" id="IPR013325">
    <property type="entry name" value="RNA_pol_sigma_r2"/>
</dbReference>
<evidence type="ECO:0000256" key="1">
    <source>
        <dbReference type="ARBA" id="ARBA00010641"/>
    </source>
</evidence>
<dbReference type="Pfam" id="PF08281">
    <property type="entry name" value="Sigma70_r4_2"/>
    <property type="match status" value="1"/>
</dbReference>
<dbReference type="Pfam" id="PF04542">
    <property type="entry name" value="Sigma70_r2"/>
    <property type="match status" value="1"/>
</dbReference>
<dbReference type="InterPro" id="IPR039425">
    <property type="entry name" value="RNA_pol_sigma-70-like"/>
</dbReference>
<feature type="region of interest" description="Disordered" evidence="5">
    <location>
        <begin position="16"/>
        <end position="39"/>
    </location>
</feature>
<accession>A0A5A7N8W1</accession>